<dbReference type="AlphaFoldDB" id="A0A8H6T2D2"/>
<comment type="catalytic activity">
    <reaction evidence="10 11">
        <text>Couples ATP hydrolysis with the unwinding of duplex DNA by translocating in the 3'-5' direction.</text>
        <dbReference type="EC" id="5.6.2.4"/>
    </reaction>
</comment>
<evidence type="ECO:0000256" key="6">
    <source>
        <dbReference type="ARBA" id="ARBA00022840"/>
    </source>
</evidence>
<dbReference type="InterPro" id="IPR002464">
    <property type="entry name" value="DNA/RNA_helicase_DEAH_CS"/>
</dbReference>
<dbReference type="Pfam" id="PF00270">
    <property type="entry name" value="DEAD"/>
    <property type="match status" value="1"/>
</dbReference>
<organism evidence="16 17">
    <name type="scientific">Mycena chlorophos</name>
    <name type="common">Agaric fungus</name>
    <name type="synonym">Agaricus chlorophos</name>
    <dbReference type="NCBI Taxonomy" id="658473"/>
    <lineage>
        <taxon>Eukaryota</taxon>
        <taxon>Fungi</taxon>
        <taxon>Dikarya</taxon>
        <taxon>Basidiomycota</taxon>
        <taxon>Agaricomycotina</taxon>
        <taxon>Agaricomycetes</taxon>
        <taxon>Agaricomycetidae</taxon>
        <taxon>Agaricales</taxon>
        <taxon>Marasmiineae</taxon>
        <taxon>Mycenaceae</taxon>
        <taxon>Mycena</taxon>
    </lineage>
</organism>
<dbReference type="FunFam" id="3.40.50.300:FF:001389">
    <property type="entry name" value="ATP-dependent DNA helicase RecQ"/>
    <property type="match status" value="1"/>
</dbReference>
<dbReference type="SUPFAM" id="SSF52540">
    <property type="entry name" value="P-loop containing nucleoside triphosphate hydrolases"/>
    <property type="match status" value="1"/>
</dbReference>
<dbReference type="PROSITE" id="PS51194">
    <property type="entry name" value="HELICASE_CTER"/>
    <property type="match status" value="1"/>
</dbReference>
<keyword evidence="17" id="KW-1185">Reference proteome</keyword>
<feature type="compositionally biased region" description="Acidic residues" evidence="13">
    <location>
        <begin position="751"/>
        <end position="762"/>
    </location>
</feature>
<feature type="domain" description="Helicase C-terminal" evidence="15">
    <location>
        <begin position="355"/>
        <end position="510"/>
    </location>
</feature>
<dbReference type="GO" id="GO:0043138">
    <property type="term" value="F:3'-5' DNA helicase activity"/>
    <property type="evidence" value="ECO:0007669"/>
    <property type="project" value="UniProtKB-EC"/>
</dbReference>
<dbReference type="Gene3D" id="3.40.50.300">
    <property type="entry name" value="P-loop containing nucleotide triphosphate hydrolases"/>
    <property type="match status" value="2"/>
</dbReference>
<evidence type="ECO:0000256" key="4">
    <source>
        <dbReference type="ARBA" id="ARBA00022801"/>
    </source>
</evidence>
<evidence type="ECO:0000256" key="12">
    <source>
        <dbReference type="SAM" id="Coils"/>
    </source>
</evidence>
<dbReference type="GO" id="GO:0005694">
    <property type="term" value="C:chromosome"/>
    <property type="evidence" value="ECO:0007669"/>
    <property type="project" value="TreeGrafter"/>
</dbReference>
<accession>A0A8H6T2D2</accession>
<feature type="coiled-coil region" evidence="12">
    <location>
        <begin position="28"/>
        <end position="55"/>
    </location>
</feature>
<evidence type="ECO:0000256" key="5">
    <source>
        <dbReference type="ARBA" id="ARBA00022806"/>
    </source>
</evidence>
<evidence type="ECO:0000313" key="17">
    <source>
        <dbReference type="Proteomes" id="UP000613580"/>
    </source>
</evidence>
<dbReference type="InterPro" id="IPR027417">
    <property type="entry name" value="P-loop_NTPase"/>
</dbReference>
<evidence type="ECO:0000259" key="14">
    <source>
        <dbReference type="PROSITE" id="PS51192"/>
    </source>
</evidence>
<comment type="catalytic activity">
    <reaction evidence="11">
        <text>ATP + H2O = ADP + phosphate + H(+)</text>
        <dbReference type="Rhea" id="RHEA:13065"/>
        <dbReference type="ChEBI" id="CHEBI:15377"/>
        <dbReference type="ChEBI" id="CHEBI:15378"/>
        <dbReference type="ChEBI" id="CHEBI:30616"/>
        <dbReference type="ChEBI" id="CHEBI:43474"/>
        <dbReference type="ChEBI" id="CHEBI:456216"/>
    </reaction>
</comment>
<dbReference type="NCBIfam" id="TIGR00614">
    <property type="entry name" value="recQ_fam"/>
    <property type="match status" value="1"/>
</dbReference>
<keyword evidence="6 11" id="KW-0067">ATP-binding</keyword>
<keyword evidence="4 11" id="KW-0378">Hydrolase</keyword>
<protein>
    <recommendedName>
        <fullName evidence="11">ATP-dependent DNA helicase</fullName>
        <ecNumber evidence="11">5.6.2.4</ecNumber>
    </recommendedName>
</protein>
<dbReference type="PROSITE" id="PS00690">
    <property type="entry name" value="DEAH_ATP_HELICASE"/>
    <property type="match status" value="1"/>
</dbReference>
<dbReference type="OrthoDB" id="10261556at2759"/>
<feature type="domain" description="Helicase ATP-binding" evidence="14">
    <location>
        <begin position="134"/>
        <end position="316"/>
    </location>
</feature>
<evidence type="ECO:0000256" key="9">
    <source>
        <dbReference type="ARBA" id="ARBA00023242"/>
    </source>
</evidence>
<gene>
    <name evidence="16" type="ORF">HMN09_00622000</name>
</gene>
<dbReference type="GO" id="GO:0000724">
    <property type="term" value="P:double-strand break repair via homologous recombination"/>
    <property type="evidence" value="ECO:0007669"/>
    <property type="project" value="TreeGrafter"/>
</dbReference>
<dbReference type="GO" id="GO:0016787">
    <property type="term" value="F:hydrolase activity"/>
    <property type="evidence" value="ECO:0007669"/>
    <property type="project" value="UniProtKB-KW"/>
</dbReference>
<evidence type="ECO:0000256" key="3">
    <source>
        <dbReference type="ARBA" id="ARBA00022741"/>
    </source>
</evidence>
<dbReference type="InterPro" id="IPR014001">
    <property type="entry name" value="Helicase_ATP-bd"/>
</dbReference>
<comment type="similarity">
    <text evidence="1 11">Belongs to the helicase family. RecQ subfamily.</text>
</comment>
<dbReference type="GO" id="GO:0005524">
    <property type="term" value="F:ATP binding"/>
    <property type="evidence" value="ECO:0007669"/>
    <property type="project" value="UniProtKB-KW"/>
</dbReference>
<evidence type="ECO:0000256" key="7">
    <source>
        <dbReference type="ARBA" id="ARBA00023125"/>
    </source>
</evidence>
<dbReference type="InterPro" id="IPR032284">
    <property type="entry name" value="RecQ_Zn-bd"/>
</dbReference>
<evidence type="ECO:0000259" key="15">
    <source>
        <dbReference type="PROSITE" id="PS51194"/>
    </source>
</evidence>
<dbReference type="GO" id="GO:0005737">
    <property type="term" value="C:cytoplasm"/>
    <property type="evidence" value="ECO:0007669"/>
    <property type="project" value="TreeGrafter"/>
</dbReference>
<dbReference type="InterPro" id="IPR001650">
    <property type="entry name" value="Helicase_C-like"/>
</dbReference>
<dbReference type="GO" id="GO:0046872">
    <property type="term" value="F:metal ion binding"/>
    <property type="evidence" value="ECO:0007669"/>
    <property type="project" value="UniProtKB-KW"/>
</dbReference>
<evidence type="ECO:0000256" key="10">
    <source>
        <dbReference type="ARBA" id="ARBA00034617"/>
    </source>
</evidence>
<evidence type="ECO:0000256" key="13">
    <source>
        <dbReference type="SAM" id="MobiDB-lite"/>
    </source>
</evidence>
<sequence length="814" mass="89535">MADDSSDIEVIPSPVAGPSKQSAPYLRRQSIGQELTRLDAELEKIEEDIGKLQARHCRSFLSLLLTRAQALAALRREDRDKLLAELDNLSAPTKSKGKGKATGGTDYATDDFVWSPELKSKLRSNFRLCQEGACNANVDGRDIVCVMPTGGGKSLTYQLPALLSPGVTLVISPLLALITDQVLHLAEAGIEAVKLTGGTSKAESRDIHNRLLAMATGRLGNEKEIKLCYVTPEKIAKSKSFLAMLQKVVNGGKLSRIVIDEAHCVSQLGHDFRPDYQKLYVLRQTFPRVPIMALSATCPPQVLQDLLKTLGMKPVSDGANATVGSTVYFSSPLYRPNLHYQVLPKPASAQAAIVAMKDYIMEHHPRDGGIIYCLTRKDAERVAEGIMKAMDSQESGGKIKTGVYHAERRDEEKERLHLQWRRGDVKVVCATIAFGLGIDKGDVRFVLHHSLPKSVDGYYQESGRAGRDGKDSDCLLFFRPADFSHIAAMMASERGGAAKRKLVVLLHASFAHASLVHAMLDFAQDLRECRKIAFAKYFSHSSQLSMSSWTTAEKNALAPCNHCDNCTRSPDSFTQRDVTLEAWQILRVVDAVKATGGQLTLAMLADLARGAGGGNYDVGGGRRGKEKMDLNLQAVCGGKVALKKEVWLALNLSSQLLNTILQEVETLIVHMLVQRYLVEKYHQTAYNTVVYLGSGPLAVSLTRFSRDRLTIDAHAPKIECCFRTATRKRKTRPEKEGSKSSGKRKRQAGSSDEEEEESDADILDVAPEENQHMEEVSSDSESAAQVDWSYSMRDGSSKRRRTESTSNGDVIEID</sequence>
<dbReference type="Proteomes" id="UP000613580">
    <property type="component" value="Unassembled WGS sequence"/>
</dbReference>
<dbReference type="GO" id="GO:0009378">
    <property type="term" value="F:four-way junction helicase activity"/>
    <property type="evidence" value="ECO:0007669"/>
    <property type="project" value="TreeGrafter"/>
</dbReference>
<dbReference type="Pfam" id="PF16124">
    <property type="entry name" value="RecQ_Zn_bind"/>
    <property type="match status" value="1"/>
</dbReference>
<proteinExistence type="inferred from homology"/>
<dbReference type="PROSITE" id="PS51192">
    <property type="entry name" value="HELICASE_ATP_BIND_1"/>
    <property type="match status" value="1"/>
</dbReference>
<keyword evidence="7" id="KW-0238">DNA-binding</keyword>
<keyword evidence="9 11" id="KW-0539">Nucleus</keyword>
<dbReference type="Pfam" id="PF00271">
    <property type="entry name" value="Helicase_C"/>
    <property type="match status" value="1"/>
</dbReference>
<keyword evidence="3 11" id="KW-0547">Nucleotide-binding</keyword>
<keyword evidence="8" id="KW-0413">Isomerase</keyword>
<dbReference type="InterPro" id="IPR004589">
    <property type="entry name" value="DNA_helicase_ATP-dep_RecQ"/>
</dbReference>
<keyword evidence="2" id="KW-0479">Metal-binding</keyword>
<dbReference type="EMBL" id="JACAZE010000007">
    <property type="protein sequence ID" value="KAF7310790.1"/>
    <property type="molecule type" value="Genomic_DNA"/>
</dbReference>
<dbReference type="GO" id="GO:0003677">
    <property type="term" value="F:DNA binding"/>
    <property type="evidence" value="ECO:0007669"/>
    <property type="project" value="UniProtKB-KW"/>
</dbReference>
<dbReference type="EC" id="5.6.2.4" evidence="11"/>
<comment type="subcellular location">
    <subcellularLocation>
        <location evidence="11">Nucleus</location>
    </subcellularLocation>
</comment>
<evidence type="ECO:0000256" key="1">
    <source>
        <dbReference type="ARBA" id="ARBA00005446"/>
    </source>
</evidence>
<dbReference type="CDD" id="cd18794">
    <property type="entry name" value="SF2_C_RecQ"/>
    <property type="match status" value="1"/>
</dbReference>
<dbReference type="SMART" id="SM00487">
    <property type="entry name" value="DEXDc"/>
    <property type="match status" value="1"/>
</dbReference>
<dbReference type="InterPro" id="IPR036388">
    <property type="entry name" value="WH-like_DNA-bd_sf"/>
</dbReference>
<feature type="region of interest" description="Disordered" evidence="13">
    <location>
        <begin position="1"/>
        <end position="25"/>
    </location>
</feature>
<dbReference type="PANTHER" id="PTHR13710">
    <property type="entry name" value="DNA HELICASE RECQ FAMILY MEMBER"/>
    <property type="match status" value="1"/>
</dbReference>
<keyword evidence="5 11" id="KW-0347">Helicase</keyword>
<dbReference type="SMART" id="SM00490">
    <property type="entry name" value="HELICc"/>
    <property type="match status" value="1"/>
</dbReference>
<evidence type="ECO:0000256" key="8">
    <source>
        <dbReference type="ARBA" id="ARBA00023235"/>
    </source>
</evidence>
<comment type="caution">
    <text evidence="16">The sequence shown here is derived from an EMBL/GenBank/DDBJ whole genome shotgun (WGS) entry which is preliminary data.</text>
</comment>
<dbReference type="GO" id="GO:0005634">
    <property type="term" value="C:nucleus"/>
    <property type="evidence" value="ECO:0007669"/>
    <property type="project" value="UniProtKB-SubCell"/>
</dbReference>
<dbReference type="InterPro" id="IPR011545">
    <property type="entry name" value="DEAD/DEAH_box_helicase_dom"/>
</dbReference>
<dbReference type="Gene3D" id="1.10.10.10">
    <property type="entry name" value="Winged helix-like DNA-binding domain superfamily/Winged helix DNA-binding domain"/>
    <property type="match status" value="1"/>
</dbReference>
<keyword evidence="12" id="KW-0175">Coiled coil</keyword>
<evidence type="ECO:0000256" key="2">
    <source>
        <dbReference type="ARBA" id="ARBA00022723"/>
    </source>
</evidence>
<feature type="region of interest" description="Disordered" evidence="13">
    <location>
        <begin position="724"/>
        <end position="814"/>
    </location>
</feature>
<reference evidence="16" key="1">
    <citation type="submission" date="2020-05" db="EMBL/GenBank/DDBJ databases">
        <title>Mycena genomes resolve the evolution of fungal bioluminescence.</title>
        <authorList>
            <person name="Tsai I.J."/>
        </authorList>
    </citation>
    <scope>NUCLEOTIDE SEQUENCE</scope>
    <source>
        <strain evidence="16">110903Hualien_Pintung</strain>
    </source>
</reference>
<evidence type="ECO:0000256" key="11">
    <source>
        <dbReference type="RuleBase" id="RU364117"/>
    </source>
</evidence>
<evidence type="ECO:0000313" key="16">
    <source>
        <dbReference type="EMBL" id="KAF7310790.1"/>
    </source>
</evidence>
<dbReference type="PANTHER" id="PTHR13710:SF105">
    <property type="entry name" value="ATP-DEPENDENT DNA HELICASE Q1"/>
    <property type="match status" value="1"/>
</dbReference>
<name>A0A8H6T2D2_MYCCL</name>